<dbReference type="PANTHER" id="PTHR43471:SF1">
    <property type="entry name" value="ABC TRANSPORTER PERMEASE PROTEIN NOSY-RELATED"/>
    <property type="match status" value="1"/>
</dbReference>
<gene>
    <name evidence="2" type="ORF">CYPRO_0154</name>
</gene>
<dbReference type="AlphaFoldDB" id="A0A345UG40"/>
<name>A0A345UG40_9BACT</name>
<feature type="transmembrane region" description="Helical" evidence="1">
    <location>
        <begin position="21"/>
        <end position="42"/>
    </location>
</feature>
<feature type="transmembrane region" description="Helical" evidence="1">
    <location>
        <begin position="444"/>
        <end position="465"/>
    </location>
</feature>
<keyword evidence="1" id="KW-1133">Transmembrane helix</keyword>
<dbReference type="GO" id="GO:0005886">
    <property type="term" value="C:plasma membrane"/>
    <property type="evidence" value="ECO:0007669"/>
    <property type="project" value="UniProtKB-SubCell"/>
</dbReference>
<dbReference type="KEGG" id="cprv:CYPRO_0154"/>
<accession>A0A345UG40</accession>
<feature type="transmembrane region" description="Helical" evidence="1">
    <location>
        <begin position="208"/>
        <end position="230"/>
    </location>
</feature>
<dbReference type="EMBL" id="CP027806">
    <property type="protein sequence ID" value="AXI99441.1"/>
    <property type="molecule type" value="Genomic_DNA"/>
</dbReference>
<dbReference type="RefSeq" id="WP_114982682.1">
    <property type="nucleotide sequence ID" value="NZ_CP027806.1"/>
</dbReference>
<feature type="transmembrane region" description="Helical" evidence="1">
    <location>
        <begin position="177"/>
        <end position="202"/>
    </location>
</feature>
<reference evidence="2 3" key="1">
    <citation type="submission" date="2018-03" db="EMBL/GenBank/DDBJ databases">
        <title>Phenotypic and genomic properties of Cyclonatronum proteinivorum gen. nov., sp. nov., a haloalkaliphilic bacteroidete from soda lakes possessing Na+-translocating rhodopsin.</title>
        <authorList>
            <person name="Toshchakov S.V."/>
            <person name="Korzhenkov A."/>
            <person name="Samarov N.I."/>
            <person name="Kublanov I.V."/>
            <person name="Muntyan M.S."/>
            <person name="Sorokin D.Y."/>
        </authorList>
    </citation>
    <scope>NUCLEOTIDE SEQUENCE [LARGE SCALE GENOMIC DNA]</scope>
    <source>
        <strain evidence="2 3">Omega</strain>
    </source>
</reference>
<sequence>MAFSLLVKHELRLLWREPGTKVLMGVMLLLLLISTWSGAVYFTEKQQQHEDATTMARALWEQQGDKNPHSAAHYGTHAFLPVTLLAVFDPGTQPFTGVSLFLEAHRQNFAVYSPVEDRSSLSRFGQLTPTFIFTFLFPLFIIFLGYRSVIAERENGMLRLLLSQGVRMKHILTGKAAALWILVSGFFLLFALIGLIVLLVSGSEATYFLRYALMMAGWLLYFGIFIHLSVWVSAKAGSQAQALVLLLGFWVLSTLFVPRLIAAAADQVHPVPDTVSFQQAVQRQLSEGIDGHNPLSEHTRAFEDSVLAAHGVTNPADLPFNLGGLMLQVSEEFEKEVFDYHMARISLIHEQQLNLFKLSAIVSPAALVRLFSMGMAGTDMAAFNHFRDQAEAFRIELMRELNEDLMIYAVGDRAQGYTAGVELFSQNITFEYEPPRAVEWITKYLTHGLLLLLWSGLSFGLLLTASRTTEV</sequence>
<evidence type="ECO:0000256" key="1">
    <source>
        <dbReference type="SAM" id="Phobius"/>
    </source>
</evidence>
<proteinExistence type="predicted"/>
<keyword evidence="1" id="KW-0812">Transmembrane</keyword>
<dbReference type="OrthoDB" id="184009at2"/>
<organism evidence="2 3">
    <name type="scientific">Cyclonatronum proteinivorum</name>
    <dbReference type="NCBI Taxonomy" id="1457365"/>
    <lineage>
        <taxon>Bacteria</taxon>
        <taxon>Pseudomonadati</taxon>
        <taxon>Balneolota</taxon>
        <taxon>Balneolia</taxon>
        <taxon>Balneolales</taxon>
        <taxon>Cyclonatronaceae</taxon>
        <taxon>Cyclonatronum</taxon>
    </lineage>
</organism>
<keyword evidence="1" id="KW-0472">Membrane</keyword>
<evidence type="ECO:0000313" key="3">
    <source>
        <dbReference type="Proteomes" id="UP000254808"/>
    </source>
</evidence>
<evidence type="ECO:0000313" key="2">
    <source>
        <dbReference type="EMBL" id="AXI99441.1"/>
    </source>
</evidence>
<dbReference type="GO" id="GO:0140359">
    <property type="term" value="F:ABC-type transporter activity"/>
    <property type="evidence" value="ECO:0007669"/>
    <property type="project" value="InterPro"/>
</dbReference>
<dbReference type="Pfam" id="PF12040">
    <property type="entry name" value="DUF3526"/>
    <property type="match status" value="1"/>
</dbReference>
<protein>
    <submittedName>
        <fullName evidence="2">ABC-2 type transport system permease protein</fullName>
    </submittedName>
</protein>
<keyword evidence="3" id="KW-1185">Reference proteome</keyword>
<feature type="transmembrane region" description="Helical" evidence="1">
    <location>
        <begin position="131"/>
        <end position="150"/>
    </location>
</feature>
<dbReference type="Proteomes" id="UP000254808">
    <property type="component" value="Chromosome"/>
</dbReference>
<feature type="transmembrane region" description="Helical" evidence="1">
    <location>
        <begin position="242"/>
        <end position="261"/>
    </location>
</feature>
<dbReference type="InterPro" id="IPR021913">
    <property type="entry name" value="DUF3526"/>
</dbReference>
<dbReference type="PANTHER" id="PTHR43471">
    <property type="entry name" value="ABC TRANSPORTER PERMEASE"/>
    <property type="match status" value="1"/>
</dbReference>